<comment type="subcellular location">
    <subcellularLocation>
        <location evidence="2">Membrane</location>
    </subcellularLocation>
</comment>
<dbReference type="InterPro" id="IPR050121">
    <property type="entry name" value="Cytochrome_P450_monoxygenase"/>
</dbReference>
<evidence type="ECO:0000256" key="9">
    <source>
        <dbReference type="ARBA" id="ARBA00023002"/>
    </source>
</evidence>
<dbReference type="OrthoDB" id="10029320at2759"/>
<dbReference type="InterPro" id="IPR036396">
    <property type="entry name" value="Cyt_P450_sf"/>
</dbReference>
<evidence type="ECO:0000313" key="15">
    <source>
        <dbReference type="Proteomes" id="UP000636479"/>
    </source>
</evidence>
<evidence type="ECO:0000256" key="11">
    <source>
        <dbReference type="ARBA" id="ARBA00023033"/>
    </source>
</evidence>
<comment type="cofactor">
    <cofactor evidence="1 13">
        <name>heme</name>
        <dbReference type="ChEBI" id="CHEBI:30413"/>
    </cofactor>
</comment>
<comment type="caution">
    <text evidence="14">The sequence shown here is derived from an EMBL/GenBank/DDBJ whole genome shotgun (WGS) entry which is preliminary data.</text>
</comment>
<gene>
    <name evidence="14" type="ORF">MIND_00168400</name>
</gene>
<dbReference type="GO" id="GO:0005506">
    <property type="term" value="F:iron ion binding"/>
    <property type="evidence" value="ECO:0007669"/>
    <property type="project" value="InterPro"/>
</dbReference>
<dbReference type="PANTHER" id="PTHR24305">
    <property type="entry name" value="CYTOCHROME P450"/>
    <property type="match status" value="1"/>
</dbReference>
<dbReference type="GO" id="GO:0016020">
    <property type="term" value="C:membrane"/>
    <property type="evidence" value="ECO:0007669"/>
    <property type="project" value="UniProtKB-SubCell"/>
</dbReference>
<evidence type="ECO:0000256" key="7">
    <source>
        <dbReference type="ARBA" id="ARBA00022723"/>
    </source>
</evidence>
<evidence type="ECO:0000256" key="10">
    <source>
        <dbReference type="ARBA" id="ARBA00023004"/>
    </source>
</evidence>
<keyword evidence="9" id="KW-0560">Oxidoreductase</keyword>
<evidence type="ECO:0000256" key="3">
    <source>
        <dbReference type="ARBA" id="ARBA00004721"/>
    </source>
</evidence>
<proteinExistence type="inferred from homology"/>
<keyword evidence="11" id="KW-0503">Monooxygenase</keyword>
<keyword evidence="12" id="KW-0472">Membrane</keyword>
<evidence type="ECO:0000256" key="13">
    <source>
        <dbReference type="PIRSR" id="PIRSR602401-1"/>
    </source>
</evidence>
<dbReference type="GO" id="GO:0020037">
    <property type="term" value="F:heme binding"/>
    <property type="evidence" value="ECO:0007669"/>
    <property type="project" value="InterPro"/>
</dbReference>
<evidence type="ECO:0000256" key="4">
    <source>
        <dbReference type="ARBA" id="ARBA00010617"/>
    </source>
</evidence>
<keyword evidence="5 13" id="KW-0349">Heme</keyword>
<dbReference type="SUPFAM" id="SSF48264">
    <property type="entry name" value="Cytochrome P450"/>
    <property type="match status" value="1"/>
</dbReference>
<dbReference type="Proteomes" id="UP000636479">
    <property type="component" value="Unassembled WGS sequence"/>
</dbReference>
<keyword evidence="10 13" id="KW-0408">Iron</keyword>
<organism evidence="14 15">
    <name type="scientific">Mycena indigotica</name>
    <dbReference type="NCBI Taxonomy" id="2126181"/>
    <lineage>
        <taxon>Eukaryota</taxon>
        <taxon>Fungi</taxon>
        <taxon>Dikarya</taxon>
        <taxon>Basidiomycota</taxon>
        <taxon>Agaricomycotina</taxon>
        <taxon>Agaricomycetes</taxon>
        <taxon>Agaricomycetidae</taxon>
        <taxon>Agaricales</taxon>
        <taxon>Marasmiineae</taxon>
        <taxon>Mycenaceae</taxon>
        <taxon>Mycena</taxon>
    </lineage>
</organism>
<keyword evidence="8" id="KW-1133">Transmembrane helix</keyword>
<keyword evidence="15" id="KW-1185">Reference proteome</keyword>
<sequence length="550" mass="62044">MRTTSNILVIAFNYACEIMTTYPGRTVSGLTAALFVYRIFLYPTFLSPLRNVPGPGLQNPVLGQYLTVIQEEVCIPMREWTKVHGRTVRYFGLFGKERILFISPEALHQMFVQEWLSYPRPAFLRNILGLVAGYGLLTVTGDEHKQLRKAMNPAFSLSNLMAQTEMYYDHIESLVEILKEQLRNASGEHIVPIYPWAGKLTLDIICDTAFGYKTRSLHDTDNELATAYHQLVSLQSLRNIAQLAAFMSLPGFAKFTTSEWGYRNRRILRFLPSGGSLELLVDCMHRIRGISAQMLREKIVDLSVSPHDIGTKKDIMSLLVQARQAELELNPTTTDVISDKAMIDQILTFLSAGHETTASGISWTLWLLAKDPESQHRLREEIAPVYAANPRPDYRTLKSLSWLDCVINESLRVLPPVPLTIREAGKTAYVDGVLVPKGTIITCPIRVVNTWKHVWGEDAEDFRPSRWLEPMSKDYNPTYSHFPFIAGPHACIGKTMAVSEMKAVIFALIANFEFEPAYEGQIARSAAAITMKPEDGMPLRVTAICRRESE</sequence>
<dbReference type="InterPro" id="IPR002401">
    <property type="entry name" value="Cyt_P450_E_grp-I"/>
</dbReference>
<evidence type="ECO:0000256" key="6">
    <source>
        <dbReference type="ARBA" id="ARBA00022692"/>
    </source>
</evidence>
<evidence type="ECO:0000256" key="1">
    <source>
        <dbReference type="ARBA" id="ARBA00001971"/>
    </source>
</evidence>
<evidence type="ECO:0000256" key="8">
    <source>
        <dbReference type="ARBA" id="ARBA00022989"/>
    </source>
</evidence>
<comment type="similarity">
    <text evidence="4">Belongs to the cytochrome P450 family.</text>
</comment>
<name>A0A8H6TEZ5_9AGAR</name>
<dbReference type="EMBL" id="JACAZF010000001">
    <property type="protein sequence ID" value="KAF7316493.1"/>
    <property type="molecule type" value="Genomic_DNA"/>
</dbReference>
<dbReference type="InterPro" id="IPR001128">
    <property type="entry name" value="Cyt_P450"/>
</dbReference>
<evidence type="ECO:0008006" key="16">
    <source>
        <dbReference type="Google" id="ProtNLM"/>
    </source>
</evidence>
<dbReference type="AlphaFoldDB" id="A0A8H6TEZ5"/>
<dbReference type="GO" id="GO:0016705">
    <property type="term" value="F:oxidoreductase activity, acting on paired donors, with incorporation or reduction of molecular oxygen"/>
    <property type="evidence" value="ECO:0007669"/>
    <property type="project" value="InterPro"/>
</dbReference>
<dbReference type="PRINTS" id="PR00385">
    <property type="entry name" value="P450"/>
</dbReference>
<feature type="binding site" description="axial binding residue" evidence="13">
    <location>
        <position position="491"/>
    </location>
    <ligand>
        <name>heme</name>
        <dbReference type="ChEBI" id="CHEBI:30413"/>
    </ligand>
    <ligandPart>
        <name>Fe</name>
        <dbReference type="ChEBI" id="CHEBI:18248"/>
    </ligandPart>
</feature>
<keyword evidence="6" id="KW-0812">Transmembrane</keyword>
<evidence type="ECO:0000256" key="2">
    <source>
        <dbReference type="ARBA" id="ARBA00004370"/>
    </source>
</evidence>
<comment type="pathway">
    <text evidence="3">Secondary metabolite biosynthesis; terpenoid biosynthesis.</text>
</comment>
<dbReference type="GeneID" id="59341122"/>
<keyword evidence="7 13" id="KW-0479">Metal-binding</keyword>
<protein>
    <recommendedName>
        <fullName evidence="16">Cytochrome P450</fullName>
    </recommendedName>
</protein>
<dbReference type="PRINTS" id="PR00463">
    <property type="entry name" value="EP450I"/>
</dbReference>
<dbReference type="GO" id="GO:0004497">
    <property type="term" value="F:monooxygenase activity"/>
    <property type="evidence" value="ECO:0007669"/>
    <property type="project" value="UniProtKB-KW"/>
</dbReference>
<reference evidence="14" key="1">
    <citation type="submission" date="2020-05" db="EMBL/GenBank/DDBJ databases">
        <title>Mycena genomes resolve the evolution of fungal bioluminescence.</title>
        <authorList>
            <person name="Tsai I.J."/>
        </authorList>
    </citation>
    <scope>NUCLEOTIDE SEQUENCE</scope>
    <source>
        <strain evidence="14">171206Taipei</strain>
    </source>
</reference>
<evidence type="ECO:0000256" key="5">
    <source>
        <dbReference type="ARBA" id="ARBA00022617"/>
    </source>
</evidence>
<dbReference type="PANTHER" id="PTHR24305:SF166">
    <property type="entry name" value="CYTOCHROME P450 12A4, MITOCHONDRIAL-RELATED"/>
    <property type="match status" value="1"/>
</dbReference>
<accession>A0A8H6TEZ5</accession>
<dbReference type="Gene3D" id="1.10.630.10">
    <property type="entry name" value="Cytochrome P450"/>
    <property type="match status" value="1"/>
</dbReference>
<evidence type="ECO:0000313" key="14">
    <source>
        <dbReference type="EMBL" id="KAF7316493.1"/>
    </source>
</evidence>
<evidence type="ECO:0000256" key="12">
    <source>
        <dbReference type="ARBA" id="ARBA00023136"/>
    </source>
</evidence>
<dbReference type="Pfam" id="PF00067">
    <property type="entry name" value="p450"/>
    <property type="match status" value="1"/>
</dbReference>
<dbReference type="RefSeq" id="XP_037226516.1">
    <property type="nucleotide sequence ID" value="XM_037358606.1"/>
</dbReference>